<keyword evidence="5" id="KW-0963">Cytoplasm</keyword>
<dbReference type="NCBIfam" id="TIGR01579">
    <property type="entry name" value="MiaB-like-C"/>
    <property type="match status" value="1"/>
</dbReference>
<dbReference type="SMART" id="SM00729">
    <property type="entry name" value="Elp3"/>
    <property type="match status" value="1"/>
</dbReference>
<keyword evidence="6 19" id="KW-0808">Transferase</keyword>
<dbReference type="SFLD" id="SFLDG01082">
    <property type="entry name" value="B12-binding_domain_containing"/>
    <property type="match status" value="1"/>
</dbReference>
<evidence type="ECO:0000313" key="20">
    <source>
        <dbReference type="Proteomes" id="UP000183255"/>
    </source>
</evidence>
<keyword evidence="9" id="KW-0479">Metal-binding</keyword>
<keyword evidence="4" id="KW-0004">4Fe-4S</keyword>
<dbReference type="GO" id="GO:0035598">
    <property type="term" value="F:tRNA (N(6)-L-threonylcarbamoyladenosine(37)-C(2))-methylthiotransferase activity"/>
    <property type="evidence" value="ECO:0007669"/>
    <property type="project" value="UniProtKB-EC"/>
</dbReference>
<dbReference type="InterPro" id="IPR034557">
    <property type="entry name" value="ThrcA_tRNA_MEthiotransferase"/>
</dbReference>
<dbReference type="InterPro" id="IPR013848">
    <property type="entry name" value="Methylthiotransferase_N"/>
</dbReference>
<evidence type="ECO:0000259" key="18">
    <source>
        <dbReference type="PROSITE" id="PS51918"/>
    </source>
</evidence>
<dbReference type="PROSITE" id="PS51918">
    <property type="entry name" value="RADICAL_SAM"/>
    <property type="match status" value="1"/>
</dbReference>
<evidence type="ECO:0000256" key="15">
    <source>
        <dbReference type="ARBA" id="ARBA00069898"/>
    </source>
</evidence>
<proteinExistence type="inferred from homology"/>
<dbReference type="FunFam" id="3.80.30.20:FF:000001">
    <property type="entry name" value="tRNA-2-methylthio-N(6)-dimethylallyladenosine synthase 2"/>
    <property type="match status" value="1"/>
</dbReference>
<feature type="domain" description="Radical SAM core" evidence="18">
    <location>
        <begin position="139"/>
        <end position="369"/>
    </location>
</feature>
<dbReference type="Gene3D" id="3.40.50.12160">
    <property type="entry name" value="Methylthiotransferase, N-terminal domain"/>
    <property type="match status" value="1"/>
</dbReference>
<keyword evidence="11" id="KW-0411">Iron-sulfur</keyword>
<gene>
    <name evidence="19" type="ORF">SAMN05421804_101310</name>
</gene>
<reference evidence="19 20" key="1">
    <citation type="submission" date="2016-10" db="EMBL/GenBank/DDBJ databases">
        <authorList>
            <person name="de Groot N.N."/>
        </authorList>
    </citation>
    <scope>NUCLEOTIDE SEQUENCE [LARGE SCALE GENOMIC DNA]</scope>
    <source>
        <strain evidence="19 20">CGMCC 1.5058</strain>
    </source>
</reference>
<dbReference type="SFLD" id="SFLDG01061">
    <property type="entry name" value="methylthiotransferase"/>
    <property type="match status" value="1"/>
</dbReference>
<evidence type="ECO:0000256" key="6">
    <source>
        <dbReference type="ARBA" id="ARBA00022679"/>
    </source>
</evidence>
<comment type="similarity">
    <text evidence="14">Belongs to the methylthiotransferase family. MtaB subfamily.</text>
</comment>
<evidence type="ECO:0000256" key="1">
    <source>
        <dbReference type="ARBA" id="ARBA00001966"/>
    </source>
</evidence>
<sequence length="431" mass="49290">MKVAFQTLGCRVNVYDSEAMIEMFKKDGYELVDFNESADVYVINTCTVTNMGDKKSRQYISRAKRKNPQATVAVVGCYSQVSKDDVMAIPGVDVILGSRNKSDIVYHVNQARAEKRQIVEVTDKLILNSKFEDLGVTGYEGKTRAFLKIQDGCNRFCTYCIIPYARGGLSSKNPEKVLDEIRKLSEEGYTEVILSGIHIASYGHDLQEKWDLLDLLDKIEEIDGIRRVRIGSIEPMFFKEGRMDRIVKLTKLCPHFHLSLQSGSDSTLRRMNRRYTARDFEEVVSELRQKKPDVSITTDVIVGFPGESEEEFQETFDFLDRLNLTKVHTFKYSQRKGTPAYQMKEQVSGELKDIRSKRIMNQSNEKEALFHESYLGKSLAVLYEEGKDGVHFGYSANYLKVKVESILDIQGEYLETKIIGLKEDYLIGEII</sequence>
<evidence type="ECO:0000256" key="7">
    <source>
        <dbReference type="ARBA" id="ARBA00022691"/>
    </source>
</evidence>
<evidence type="ECO:0000256" key="14">
    <source>
        <dbReference type="ARBA" id="ARBA00061574"/>
    </source>
</evidence>
<comment type="cofactor">
    <cofactor evidence="1">
        <name>[4Fe-4S] cluster</name>
        <dbReference type="ChEBI" id="CHEBI:49883"/>
    </cofactor>
</comment>
<evidence type="ECO:0000256" key="13">
    <source>
        <dbReference type="ARBA" id="ARBA00051661"/>
    </source>
</evidence>
<evidence type="ECO:0000256" key="12">
    <source>
        <dbReference type="ARBA" id="ARBA00031213"/>
    </source>
</evidence>
<dbReference type="PROSITE" id="PS01278">
    <property type="entry name" value="MTTASE_RADICAL"/>
    <property type="match status" value="1"/>
</dbReference>
<evidence type="ECO:0000259" key="16">
    <source>
        <dbReference type="PROSITE" id="PS50926"/>
    </source>
</evidence>
<dbReference type="PANTHER" id="PTHR11918">
    <property type="entry name" value="RADICAL SAM PROTEINS"/>
    <property type="match status" value="1"/>
</dbReference>
<dbReference type="EC" id="2.8.4.5" evidence="3"/>
<keyword evidence="7" id="KW-0949">S-adenosyl-L-methionine</keyword>
<evidence type="ECO:0000259" key="17">
    <source>
        <dbReference type="PROSITE" id="PS51449"/>
    </source>
</evidence>
<dbReference type="SFLD" id="SFLDF00295">
    <property type="entry name" value="threonylcarbamoyladenosine_tRN"/>
    <property type="match status" value="1"/>
</dbReference>
<evidence type="ECO:0000256" key="11">
    <source>
        <dbReference type="ARBA" id="ARBA00023014"/>
    </source>
</evidence>
<dbReference type="RefSeq" id="WP_031573187.1">
    <property type="nucleotide sequence ID" value="NZ_FNDZ01000001.1"/>
</dbReference>
<dbReference type="Proteomes" id="UP000183255">
    <property type="component" value="Unassembled WGS sequence"/>
</dbReference>
<keyword evidence="10" id="KW-0408">Iron</keyword>
<dbReference type="PROSITE" id="PS51449">
    <property type="entry name" value="MTTASE_N"/>
    <property type="match status" value="1"/>
</dbReference>
<feature type="domain" description="MTTase N-terminal" evidence="17">
    <location>
        <begin position="1"/>
        <end position="113"/>
    </location>
</feature>
<dbReference type="GO" id="GO:0051539">
    <property type="term" value="F:4 iron, 4 sulfur cluster binding"/>
    <property type="evidence" value="ECO:0007669"/>
    <property type="project" value="UniProtKB-KW"/>
</dbReference>
<evidence type="ECO:0000256" key="9">
    <source>
        <dbReference type="ARBA" id="ARBA00022723"/>
    </source>
</evidence>
<dbReference type="InterPro" id="IPR038135">
    <property type="entry name" value="Methylthiotransferase_N_sf"/>
</dbReference>
<dbReference type="EMBL" id="FNDZ01000001">
    <property type="protein sequence ID" value="SDH95562.1"/>
    <property type="molecule type" value="Genomic_DNA"/>
</dbReference>
<evidence type="ECO:0000256" key="3">
    <source>
        <dbReference type="ARBA" id="ARBA00013273"/>
    </source>
</evidence>
<dbReference type="InterPro" id="IPR006467">
    <property type="entry name" value="MiaB-like_bact"/>
</dbReference>
<organism evidence="19 20">
    <name type="scientific">Proteiniclasticum ruminis</name>
    <dbReference type="NCBI Taxonomy" id="398199"/>
    <lineage>
        <taxon>Bacteria</taxon>
        <taxon>Bacillati</taxon>
        <taxon>Bacillota</taxon>
        <taxon>Clostridia</taxon>
        <taxon>Eubacteriales</taxon>
        <taxon>Clostridiaceae</taxon>
        <taxon>Proteiniclasticum</taxon>
    </lineage>
</organism>
<dbReference type="InterPro" id="IPR020612">
    <property type="entry name" value="Methylthiotransferase_CS"/>
</dbReference>
<evidence type="ECO:0000256" key="5">
    <source>
        <dbReference type="ARBA" id="ARBA00022490"/>
    </source>
</evidence>
<dbReference type="Pfam" id="PF04055">
    <property type="entry name" value="Radical_SAM"/>
    <property type="match status" value="1"/>
</dbReference>
<dbReference type="InterPro" id="IPR023404">
    <property type="entry name" value="rSAM_horseshoe"/>
</dbReference>
<dbReference type="PANTHER" id="PTHR11918:SF45">
    <property type="entry name" value="THREONYLCARBAMOYLADENOSINE TRNA METHYLTHIOTRANSFERASE"/>
    <property type="match status" value="1"/>
</dbReference>
<evidence type="ECO:0000313" key="19">
    <source>
        <dbReference type="EMBL" id="SDH95562.1"/>
    </source>
</evidence>
<dbReference type="Gene3D" id="3.80.30.20">
    <property type="entry name" value="tm_1862 like domain"/>
    <property type="match status" value="1"/>
</dbReference>
<keyword evidence="8" id="KW-0819">tRNA processing</keyword>
<dbReference type="InterPro" id="IPR058240">
    <property type="entry name" value="rSAM_sf"/>
</dbReference>
<dbReference type="InterPro" id="IPR007197">
    <property type="entry name" value="rSAM"/>
</dbReference>
<protein>
    <recommendedName>
        <fullName evidence="15">Threonylcarbamoyladenosine tRNA methylthiotransferase MtaB</fullName>
        <ecNumber evidence="3">2.8.4.5</ecNumber>
    </recommendedName>
    <alternativeName>
        <fullName evidence="12">tRNA-t(6)A37 methylthiotransferase</fullName>
    </alternativeName>
</protein>
<dbReference type="NCBIfam" id="TIGR00089">
    <property type="entry name" value="MiaB/RimO family radical SAM methylthiotransferase"/>
    <property type="match status" value="1"/>
</dbReference>
<comment type="catalytic activity">
    <reaction evidence="13">
        <text>N(6)-L-threonylcarbamoyladenosine(37) in tRNA + (sulfur carrier)-SH + AH2 + 2 S-adenosyl-L-methionine = 2-methylsulfanyl-N(6)-L-threonylcarbamoyladenosine(37) in tRNA + (sulfur carrier)-H + 5'-deoxyadenosine + L-methionine + A + S-adenosyl-L-homocysteine + 2 H(+)</text>
        <dbReference type="Rhea" id="RHEA:37075"/>
        <dbReference type="Rhea" id="RHEA-COMP:10163"/>
        <dbReference type="Rhea" id="RHEA-COMP:11092"/>
        <dbReference type="Rhea" id="RHEA-COMP:14737"/>
        <dbReference type="Rhea" id="RHEA-COMP:14739"/>
        <dbReference type="ChEBI" id="CHEBI:13193"/>
        <dbReference type="ChEBI" id="CHEBI:15378"/>
        <dbReference type="ChEBI" id="CHEBI:17319"/>
        <dbReference type="ChEBI" id="CHEBI:17499"/>
        <dbReference type="ChEBI" id="CHEBI:29917"/>
        <dbReference type="ChEBI" id="CHEBI:57844"/>
        <dbReference type="ChEBI" id="CHEBI:57856"/>
        <dbReference type="ChEBI" id="CHEBI:59789"/>
        <dbReference type="ChEBI" id="CHEBI:64428"/>
        <dbReference type="ChEBI" id="CHEBI:74418"/>
        <dbReference type="ChEBI" id="CHEBI:74420"/>
        <dbReference type="EC" id="2.8.4.5"/>
    </reaction>
</comment>
<name>A0A1G8GMG6_9CLOT</name>
<evidence type="ECO:0000256" key="10">
    <source>
        <dbReference type="ARBA" id="ARBA00023004"/>
    </source>
</evidence>
<dbReference type="FunFam" id="3.40.50.12160:FF:000004">
    <property type="entry name" value="Threonylcarbamoyladenosine tRNA methylthiotransferase MtaB"/>
    <property type="match status" value="1"/>
</dbReference>
<accession>A0A1G8GMG6</accession>
<dbReference type="InterPro" id="IPR002792">
    <property type="entry name" value="TRAM_dom"/>
</dbReference>
<dbReference type="SFLD" id="SFLDS00029">
    <property type="entry name" value="Radical_SAM"/>
    <property type="match status" value="1"/>
</dbReference>
<dbReference type="InterPro" id="IPR006638">
    <property type="entry name" value="Elp3/MiaA/NifB-like_rSAM"/>
</dbReference>
<dbReference type="InterPro" id="IPR005839">
    <property type="entry name" value="Methylthiotransferase"/>
</dbReference>
<evidence type="ECO:0000256" key="2">
    <source>
        <dbReference type="ARBA" id="ARBA00002399"/>
    </source>
</evidence>
<feature type="domain" description="TRAM" evidence="16">
    <location>
        <begin position="372"/>
        <end position="431"/>
    </location>
</feature>
<dbReference type="AlphaFoldDB" id="A0A1G8GMG6"/>
<dbReference type="GO" id="GO:0046872">
    <property type="term" value="F:metal ion binding"/>
    <property type="evidence" value="ECO:0007669"/>
    <property type="project" value="UniProtKB-KW"/>
</dbReference>
<dbReference type="PROSITE" id="PS50926">
    <property type="entry name" value="TRAM"/>
    <property type="match status" value="1"/>
</dbReference>
<comment type="function">
    <text evidence="2">Catalyzes the methylthiolation of N6-threonylcarbamoyladenosine (t(6)A), leading to the formation of 2-methylthio-N6-threonylcarbamoyladenosine (ms(2)t(6)A) at position 37 in tRNAs that read codons beginning with adenine.</text>
</comment>
<dbReference type="Pfam" id="PF00919">
    <property type="entry name" value="UPF0004"/>
    <property type="match status" value="1"/>
</dbReference>
<evidence type="ECO:0000256" key="4">
    <source>
        <dbReference type="ARBA" id="ARBA00022485"/>
    </source>
</evidence>
<dbReference type="CDD" id="cd01335">
    <property type="entry name" value="Radical_SAM"/>
    <property type="match status" value="1"/>
</dbReference>
<evidence type="ECO:0000256" key="8">
    <source>
        <dbReference type="ARBA" id="ARBA00022694"/>
    </source>
</evidence>
<dbReference type="SUPFAM" id="SSF102114">
    <property type="entry name" value="Radical SAM enzymes"/>
    <property type="match status" value="1"/>
</dbReference>